<accession>A0A939NCK4</accession>
<gene>
    <name evidence="1" type="ORF">J4727_13210</name>
</gene>
<protein>
    <submittedName>
        <fullName evidence="1">Uncharacterized protein</fullName>
    </submittedName>
</protein>
<reference evidence="1" key="1">
    <citation type="submission" date="2021-03" db="EMBL/GenBank/DDBJ databases">
        <title>Molecular epidemiology and mechanisms of colistin and carbapenem resistance in Enterobacteriaceae from clinical isolates, the environment and porcine samples in Pretoria, South Africa.</title>
        <authorList>
            <person name="Bogoshi D."/>
            <person name="Mbelle N.M."/>
            <person name="Naidoo V."/>
            <person name="Osei Sekyere J."/>
        </authorList>
    </citation>
    <scope>NUCLEOTIDE SEQUENCE</scope>
    <source>
        <strain evidence="1">C052</strain>
    </source>
</reference>
<evidence type="ECO:0000313" key="1">
    <source>
        <dbReference type="EMBL" id="MBO1916340.1"/>
    </source>
</evidence>
<comment type="caution">
    <text evidence="1">The sequence shown here is derived from an EMBL/GenBank/DDBJ whole genome shotgun (WGS) entry which is preliminary data.</text>
</comment>
<dbReference type="AlphaFoldDB" id="A0A939NCK4"/>
<proteinExistence type="predicted"/>
<evidence type="ECO:0000313" key="2">
    <source>
        <dbReference type="Proteomes" id="UP000664477"/>
    </source>
</evidence>
<dbReference type="EMBL" id="JAGETQ010000074">
    <property type="protein sequence ID" value="MBO1916340.1"/>
    <property type="molecule type" value="Genomic_DNA"/>
</dbReference>
<organism evidence="1 2">
    <name type="scientific">Providencia rettgeri</name>
    <dbReference type="NCBI Taxonomy" id="587"/>
    <lineage>
        <taxon>Bacteria</taxon>
        <taxon>Pseudomonadati</taxon>
        <taxon>Pseudomonadota</taxon>
        <taxon>Gammaproteobacteria</taxon>
        <taxon>Enterobacterales</taxon>
        <taxon>Morganellaceae</taxon>
        <taxon>Providencia</taxon>
    </lineage>
</organism>
<sequence length="62" mass="7087">MTLVKMWDQQQVVKESNLRWPCIQRLPSLMARASLNAIICTNSLLSFKANEPLNQGMPLNMI</sequence>
<name>A0A939NCK4_PRORE</name>
<dbReference type="Proteomes" id="UP000664477">
    <property type="component" value="Unassembled WGS sequence"/>
</dbReference>